<dbReference type="OrthoDB" id="3364766at2759"/>
<feature type="compositionally biased region" description="Basic and acidic residues" evidence="1">
    <location>
        <begin position="128"/>
        <end position="137"/>
    </location>
</feature>
<sequence length="137" mass="14499">MSDAAAPTDVSTGASVAAAGQDPSTKEVAAETVSSSSKGKGKAVEEENDNDDEDDDDDDDDSDDDEDDDEDDEDIEPDEVDPTNISAPGIGNRPTRSRKPIDYSSEEAQKAAGFDPDQSADDEDEDQEFKGDTSMDS</sequence>
<organism evidence="2 3">
    <name type="scientific">Jaminaea rosea</name>
    <dbReference type="NCBI Taxonomy" id="1569628"/>
    <lineage>
        <taxon>Eukaryota</taxon>
        <taxon>Fungi</taxon>
        <taxon>Dikarya</taxon>
        <taxon>Basidiomycota</taxon>
        <taxon>Ustilaginomycotina</taxon>
        <taxon>Exobasidiomycetes</taxon>
        <taxon>Microstromatales</taxon>
        <taxon>Microstromatales incertae sedis</taxon>
        <taxon>Jaminaea</taxon>
    </lineage>
</organism>
<evidence type="ECO:0008006" key="4">
    <source>
        <dbReference type="Google" id="ProtNLM"/>
    </source>
</evidence>
<dbReference type="Proteomes" id="UP000245884">
    <property type="component" value="Unassembled WGS sequence"/>
</dbReference>
<accession>A0A316UWF0</accession>
<reference evidence="2 3" key="1">
    <citation type="journal article" date="2018" name="Mol. Biol. Evol.">
        <title>Broad Genomic Sampling Reveals a Smut Pathogenic Ancestry of the Fungal Clade Ustilaginomycotina.</title>
        <authorList>
            <person name="Kijpornyongpan T."/>
            <person name="Mondo S.J."/>
            <person name="Barry K."/>
            <person name="Sandor L."/>
            <person name="Lee J."/>
            <person name="Lipzen A."/>
            <person name="Pangilinan J."/>
            <person name="LaButti K."/>
            <person name="Hainaut M."/>
            <person name="Henrissat B."/>
            <person name="Grigoriev I.V."/>
            <person name="Spatafora J.W."/>
            <person name="Aime M.C."/>
        </authorList>
    </citation>
    <scope>NUCLEOTIDE SEQUENCE [LARGE SCALE GENOMIC DNA]</scope>
    <source>
        <strain evidence="2 3">MCA 5214</strain>
    </source>
</reference>
<dbReference type="STRING" id="1569628.A0A316UWF0"/>
<dbReference type="AlphaFoldDB" id="A0A316UWF0"/>
<feature type="compositionally biased region" description="Acidic residues" evidence="1">
    <location>
        <begin position="118"/>
        <end position="127"/>
    </location>
</feature>
<dbReference type="GeneID" id="37030868"/>
<dbReference type="EMBL" id="KZ819663">
    <property type="protein sequence ID" value="PWN29637.1"/>
    <property type="molecule type" value="Genomic_DNA"/>
</dbReference>
<proteinExistence type="predicted"/>
<feature type="region of interest" description="Disordered" evidence="1">
    <location>
        <begin position="1"/>
        <end position="137"/>
    </location>
</feature>
<protein>
    <recommendedName>
        <fullName evidence="4">Histone chaperone domain-containing protein</fullName>
    </recommendedName>
</protein>
<evidence type="ECO:0000313" key="2">
    <source>
        <dbReference type="EMBL" id="PWN29637.1"/>
    </source>
</evidence>
<feature type="compositionally biased region" description="Acidic residues" evidence="1">
    <location>
        <begin position="46"/>
        <end position="81"/>
    </location>
</feature>
<evidence type="ECO:0000313" key="3">
    <source>
        <dbReference type="Proteomes" id="UP000245884"/>
    </source>
</evidence>
<keyword evidence="3" id="KW-1185">Reference proteome</keyword>
<gene>
    <name evidence="2" type="ORF">BDZ90DRAFT_277900</name>
</gene>
<dbReference type="RefSeq" id="XP_025364249.1">
    <property type="nucleotide sequence ID" value="XM_025509045.1"/>
</dbReference>
<name>A0A316UWF0_9BASI</name>
<evidence type="ECO:0000256" key="1">
    <source>
        <dbReference type="SAM" id="MobiDB-lite"/>
    </source>
</evidence>